<sequence length="44" mass="4921">MPPPARPRKGGIFSANLLLQICRPYGVWSARHDECYKYVASTGL</sequence>
<accession>A0A975BQ75</accession>
<organism evidence="1 2">
    <name type="scientific">Desulfonema magnum</name>
    <dbReference type="NCBI Taxonomy" id="45655"/>
    <lineage>
        <taxon>Bacteria</taxon>
        <taxon>Pseudomonadati</taxon>
        <taxon>Thermodesulfobacteriota</taxon>
        <taxon>Desulfobacteria</taxon>
        <taxon>Desulfobacterales</taxon>
        <taxon>Desulfococcaceae</taxon>
        <taxon>Desulfonema</taxon>
    </lineage>
</organism>
<name>A0A975BQ75_9BACT</name>
<dbReference type="AlphaFoldDB" id="A0A975BQ75"/>
<evidence type="ECO:0000313" key="2">
    <source>
        <dbReference type="Proteomes" id="UP000663722"/>
    </source>
</evidence>
<evidence type="ECO:0000313" key="1">
    <source>
        <dbReference type="EMBL" id="QTA89358.1"/>
    </source>
</evidence>
<protein>
    <submittedName>
        <fullName evidence="1">Uncharacterized protein</fullName>
    </submittedName>
</protein>
<dbReference type="Proteomes" id="UP000663722">
    <property type="component" value="Chromosome"/>
</dbReference>
<dbReference type="KEGG" id="dmm:dnm_054080"/>
<proteinExistence type="predicted"/>
<gene>
    <name evidence="1" type="ORF">dnm_054080</name>
</gene>
<dbReference type="EMBL" id="CP061800">
    <property type="protein sequence ID" value="QTA89358.1"/>
    <property type="molecule type" value="Genomic_DNA"/>
</dbReference>
<reference evidence="1" key="1">
    <citation type="journal article" date="2021" name="Microb. Physiol.">
        <title>Proteogenomic Insights into the Physiology of Marine, Sulfate-Reducing, Filamentous Desulfonema limicola and Desulfonema magnum.</title>
        <authorList>
            <person name="Schnaars V."/>
            <person name="Wohlbrand L."/>
            <person name="Scheve S."/>
            <person name="Hinrichs C."/>
            <person name="Reinhardt R."/>
            <person name="Rabus R."/>
        </authorList>
    </citation>
    <scope>NUCLEOTIDE SEQUENCE</scope>
    <source>
        <strain evidence="1">4be13</strain>
    </source>
</reference>
<keyword evidence="2" id="KW-1185">Reference proteome</keyword>